<feature type="signal peptide" evidence="1">
    <location>
        <begin position="1"/>
        <end position="20"/>
    </location>
</feature>
<evidence type="ECO:0000313" key="3">
    <source>
        <dbReference type="EMBL" id="EAW30371.1"/>
    </source>
</evidence>
<sequence>MVRLFQVLAVMMLGLLTACATSLPTPVIDYKPDYDFYGVKTYAFAPEQSVGMSTLIGSRVETAITDELSAKGIQLVEPDKADVLVRLMVVTQNKQDIRTYDRHYGGGAYDCWRCGMYPHRATEVQVRNYTEGTLVIDLVDAKMDRAVWHAISRGKLGKHKSPEERRENVKAVVGNMLANFPPL</sequence>
<proteinExistence type="predicted"/>
<dbReference type="AlphaFoldDB" id="A0YFF7"/>
<reference evidence="3 4" key="1">
    <citation type="journal article" date="2010" name="J. Bacteriol.">
        <title>Genome sequence of the oligotrophic marine Gammaproteobacterium HTCC2143, isolated from the Oregon Coast.</title>
        <authorList>
            <person name="Oh H.M."/>
            <person name="Kang I."/>
            <person name="Ferriera S."/>
            <person name="Giovannoni S.J."/>
            <person name="Cho J.C."/>
        </authorList>
    </citation>
    <scope>NUCLEOTIDE SEQUENCE [LARGE SCALE GENOMIC DNA]</scope>
    <source>
        <strain evidence="3 4">HTCC2143</strain>
    </source>
</reference>
<dbReference type="eggNOG" id="ENOG5032YB2">
    <property type="taxonomic scope" value="Bacteria"/>
</dbReference>
<dbReference type="EMBL" id="AAVT01000008">
    <property type="protein sequence ID" value="EAW30371.1"/>
    <property type="molecule type" value="Genomic_DNA"/>
</dbReference>
<dbReference type="PROSITE" id="PS51257">
    <property type="entry name" value="PROKAR_LIPOPROTEIN"/>
    <property type="match status" value="1"/>
</dbReference>
<keyword evidence="4" id="KW-1185">Reference proteome</keyword>
<protein>
    <recommendedName>
        <fullName evidence="2">DUF4136 domain-containing protein</fullName>
    </recommendedName>
</protein>
<organism evidence="3 4">
    <name type="scientific">marine gamma proteobacterium HTCC2143</name>
    <dbReference type="NCBI Taxonomy" id="247633"/>
    <lineage>
        <taxon>Bacteria</taxon>
        <taxon>Pseudomonadati</taxon>
        <taxon>Pseudomonadota</taxon>
        <taxon>Gammaproteobacteria</taxon>
        <taxon>Cellvibrionales</taxon>
        <taxon>Spongiibacteraceae</taxon>
        <taxon>BD1-7 clade</taxon>
    </lineage>
</organism>
<gene>
    <name evidence="3" type="ORF">GP2143_09205</name>
</gene>
<keyword evidence="1" id="KW-0732">Signal</keyword>
<evidence type="ECO:0000259" key="2">
    <source>
        <dbReference type="Pfam" id="PF13590"/>
    </source>
</evidence>
<evidence type="ECO:0000313" key="4">
    <source>
        <dbReference type="Proteomes" id="UP000004931"/>
    </source>
</evidence>
<dbReference type="Gene3D" id="3.30.160.670">
    <property type="match status" value="1"/>
</dbReference>
<dbReference type="InterPro" id="IPR025411">
    <property type="entry name" value="DUF4136"/>
</dbReference>
<dbReference type="Pfam" id="PF13590">
    <property type="entry name" value="DUF4136"/>
    <property type="match status" value="1"/>
</dbReference>
<dbReference type="Proteomes" id="UP000004931">
    <property type="component" value="Unassembled WGS sequence"/>
</dbReference>
<feature type="domain" description="DUF4136" evidence="2">
    <location>
        <begin position="28"/>
        <end position="182"/>
    </location>
</feature>
<dbReference type="STRING" id="247633.GP2143_09205"/>
<name>A0YFF7_9GAMM</name>
<feature type="chain" id="PRO_5002630742" description="DUF4136 domain-containing protein" evidence="1">
    <location>
        <begin position="21"/>
        <end position="183"/>
    </location>
</feature>
<comment type="caution">
    <text evidence="3">The sequence shown here is derived from an EMBL/GenBank/DDBJ whole genome shotgun (WGS) entry which is preliminary data.</text>
</comment>
<evidence type="ECO:0000256" key="1">
    <source>
        <dbReference type="SAM" id="SignalP"/>
    </source>
</evidence>
<accession>A0YFF7</accession>